<accession>A0AAW1T768</accession>
<feature type="region of interest" description="Disordered" evidence="1">
    <location>
        <begin position="1"/>
        <end position="21"/>
    </location>
</feature>
<feature type="compositionally biased region" description="Low complexity" evidence="1">
    <location>
        <begin position="1"/>
        <end position="20"/>
    </location>
</feature>
<feature type="compositionally biased region" description="Polar residues" evidence="1">
    <location>
        <begin position="244"/>
        <end position="254"/>
    </location>
</feature>
<sequence length="732" mass="78711">MLRQSRLLGSDGSSLRRSGLPTHKQLQLRAVLAAGKDKLKRSRHKNTKRLCTAAVLAARAVGTPDTPAPSRSPSAELGGAGLAADARFDFAVEGLFHMEVFVTFSGGMARKAAALTCASQHFTHKRLRLEQLSRHCRIYPDLASQKELDLVAAEYDARAYVLGWTHQSLLESRLKVLKRLGLRLAEDATKSACLREALAGEAKKHQAIHEKTVKAEGLAGRAKQLEKHIKELEKRKPQQQQQQLTEPSPATQKAVQAGLKARSREFRQDPWGSLSPIHVVPAGAEAASGKEQARPAGDQPSFTSKRPAVDSLGLEAAGQELSSCRVELAASRAEEKRLADQHLMYLQEAVQAVEGVLVHWADDNLPALPAQTQAGPNTAKAEFNSNCMTYDNAAATEHIFIRADGPEISMVQAKVQENAAAFVHGHNWPKGASEMAKAHIPMKLKMANRAFQRLILDEDSQVIHFKCRFLPPAQQKPGSGWGHAPSGPTSTPSHPPAAHDAADGAHRQSKAASSEPKTGHRPSQLADAEPSDLATGPAAQVASSTDGQSGDTLSPNLDSEAGAAPSAGAAHAASMTGLGDIVVGDGRALLAMIACLDAYLTHPATLRPLNTPARPDRHFMPGEAYDDNVPVRLKFVPAKGTQDPAVCVLGMGGKHVVQARQIDGRYKTFHLDDRQLGAWQHCCDAFLQREAGWHSVSPPGPSSLSQPAWRFRLPTLPGTGLLRATLHRIRGH</sequence>
<reference evidence="2 3" key="1">
    <citation type="journal article" date="2024" name="Nat. Commun.">
        <title>Phylogenomics reveals the evolutionary origins of lichenization in chlorophyte algae.</title>
        <authorList>
            <person name="Puginier C."/>
            <person name="Libourel C."/>
            <person name="Otte J."/>
            <person name="Skaloud P."/>
            <person name="Haon M."/>
            <person name="Grisel S."/>
            <person name="Petersen M."/>
            <person name="Berrin J.G."/>
            <person name="Delaux P.M."/>
            <person name="Dal Grande F."/>
            <person name="Keller J."/>
        </authorList>
    </citation>
    <scope>NUCLEOTIDE SEQUENCE [LARGE SCALE GENOMIC DNA]</scope>
    <source>
        <strain evidence="2 3">SAG 2523</strain>
    </source>
</reference>
<dbReference type="Proteomes" id="UP001485043">
    <property type="component" value="Unassembled WGS sequence"/>
</dbReference>
<gene>
    <name evidence="2" type="ORF">WJX84_008429</name>
</gene>
<dbReference type="AlphaFoldDB" id="A0AAW1T768"/>
<feature type="region of interest" description="Disordered" evidence="1">
    <location>
        <begin position="233"/>
        <end position="306"/>
    </location>
</feature>
<evidence type="ECO:0000313" key="3">
    <source>
        <dbReference type="Proteomes" id="UP001485043"/>
    </source>
</evidence>
<keyword evidence="3" id="KW-1185">Reference proteome</keyword>
<name>A0AAW1T768_9CHLO</name>
<evidence type="ECO:0000313" key="2">
    <source>
        <dbReference type="EMBL" id="KAK9864877.1"/>
    </source>
</evidence>
<dbReference type="EMBL" id="JALJOV010000307">
    <property type="protein sequence ID" value="KAK9864877.1"/>
    <property type="molecule type" value="Genomic_DNA"/>
</dbReference>
<comment type="caution">
    <text evidence="2">The sequence shown here is derived from an EMBL/GenBank/DDBJ whole genome shotgun (WGS) entry which is preliminary data.</text>
</comment>
<evidence type="ECO:0000256" key="1">
    <source>
        <dbReference type="SAM" id="MobiDB-lite"/>
    </source>
</evidence>
<protein>
    <submittedName>
        <fullName evidence="2">Uncharacterized protein</fullName>
    </submittedName>
</protein>
<feature type="compositionally biased region" description="Polar residues" evidence="1">
    <location>
        <begin position="541"/>
        <end position="557"/>
    </location>
</feature>
<feature type="region of interest" description="Disordered" evidence="1">
    <location>
        <begin position="474"/>
        <end position="565"/>
    </location>
</feature>
<proteinExistence type="predicted"/>
<feature type="compositionally biased region" description="Low complexity" evidence="1">
    <location>
        <begin position="482"/>
        <end position="499"/>
    </location>
</feature>
<organism evidence="2 3">
    <name type="scientific">Apatococcus fuscideae</name>
    <dbReference type="NCBI Taxonomy" id="2026836"/>
    <lineage>
        <taxon>Eukaryota</taxon>
        <taxon>Viridiplantae</taxon>
        <taxon>Chlorophyta</taxon>
        <taxon>core chlorophytes</taxon>
        <taxon>Trebouxiophyceae</taxon>
        <taxon>Chlorellales</taxon>
        <taxon>Chlorellaceae</taxon>
        <taxon>Apatococcus</taxon>
    </lineage>
</organism>